<keyword evidence="5" id="KW-0808">Transferase</keyword>
<dbReference type="PRINTS" id="PR00344">
    <property type="entry name" value="BCTRLSENSOR"/>
</dbReference>
<dbReference type="InterPro" id="IPR036890">
    <property type="entry name" value="HATPase_C_sf"/>
</dbReference>
<feature type="domain" description="Histidine kinase" evidence="12">
    <location>
        <begin position="183"/>
        <end position="398"/>
    </location>
</feature>
<evidence type="ECO:0000256" key="9">
    <source>
        <dbReference type="ARBA" id="ARBA00023012"/>
    </source>
</evidence>
<dbReference type="RefSeq" id="WP_140739169.1">
    <property type="nucleotide sequence ID" value="NZ_RCZM01000003.1"/>
</dbReference>
<dbReference type="AlphaFoldDB" id="A0A502CWD1"/>
<evidence type="ECO:0000256" key="2">
    <source>
        <dbReference type="ARBA" id="ARBA00004236"/>
    </source>
</evidence>
<dbReference type="EC" id="2.7.13.3" evidence="3"/>
<dbReference type="Pfam" id="PF02518">
    <property type="entry name" value="HATPase_c"/>
    <property type="match status" value="1"/>
</dbReference>
<dbReference type="InterPro" id="IPR004358">
    <property type="entry name" value="Sig_transdc_His_kin-like_C"/>
</dbReference>
<feature type="domain" description="HAMP" evidence="13">
    <location>
        <begin position="122"/>
        <end position="175"/>
    </location>
</feature>
<proteinExistence type="predicted"/>
<evidence type="ECO:0000256" key="1">
    <source>
        <dbReference type="ARBA" id="ARBA00000085"/>
    </source>
</evidence>
<dbReference type="SMART" id="SM00388">
    <property type="entry name" value="HisKA"/>
    <property type="match status" value="1"/>
</dbReference>
<dbReference type="InterPro" id="IPR050736">
    <property type="entry name" value="Sensor_HK_Regulatory"/>
</dbReference>
<dbReference type="FunFam" id="3.30.565.10:FF:000006">
    <property type="entry name" value="Sensor histidine kinase WalK"/>
    <property type="match status" value="1"/>
</dbReference>
<dbReference type="CDD" id="cd00075">
    <property type="entry name" value="HATPase"/>
    <property type="match status" value="1"/>
</dbReference>
<dbReference type="EMBL" id="RCZM01000003">
    <property type="protein sequence ID" value="TPG16840.1"/>
    <property type="molecule type" value="Genomic_DNA"/>
</dbReference>
<dbReference type="InterPro" id="IPR005467">
    <property type="entry name" value="His_kinase_dom"/>
</dbReference>
<evidence type="ECO:0000256" key="4">
    <source>
        <dbReference type="ARBA" id="ARBA00022553"/>
    </source>
</evidence>
<dbReference type="CDD" id="cd00082">
    <property type="entry name" value="HisKA"/>
    <property type="match status" value="1"/>
</dbReference>
<dbReference type="PROSITE" id="PS50109">
    <property type="entry name" value="HIS_KIN"/>
    <property type="match status" value="1"/>
</dbReference>
<feature type="region of interest" description="Disordered" evidence="10">
    <location>
        <begin position="381"/>
        <end position="402"/>
    </location>
</feature>
<sequence>MTTSTPPTPPPSPEPARLTQSSGTPAPSSSGRERRRPAGLSTRLLLAQGLLLVAGAGTAWLVAIAIGPGIFHQHMIEAGGTHTPAELDHIERGFRDSLVVALSTGLVAAVLIALVVTWWFSRRLRTSTAAVAASTTRISHGHYDTRVPTVGLGQEFDHLADTVNELATRLGHVEQTRTRLLADLAHEMRTPLASIDAHLEAIEDGVRTTDAATMAVLRGNSRRLHRLANDITTVSRAEEGRLGLRPTPTAAADLLRGAASAAADAYSTAGVTLRTEVNTPAAIDVDPDRISQVLTNLLDNALHHTRAPGAVTLTARRGHLHTVELVVTDTGDGISEADLPHIFERFYRADPSRQHRGGSGIGLTISRAIIDAHGGTLVATSNGPGRGATFTATLPESGHHHP</sequence>
<dbReference type="PANTHER" id="PTHR43711:SF1">
    <property type="entry name" value="HISTIDINE KINASE 1"/>
    <property type="match status" value="1"/>
</dbReference>
<dbReference type="Pfam" id="PF00672">
    <property type="entry name" value="HAMP"/>
    <property type="match status" value="1"/>
</dbReference>
<keyword evidence="9" id="KW-0902">Two-component regulatory system</keyword>
<evidence type="ECO:0000256" key="8">
    <source>
        <dbReference type="ARBA" id="ARBA00022989"/>
    </source>
</evidence>
<dbReference type="Proteomes" id="UP000317722">
    <property type="component" value="Unassembled WGS sequence"/>
</dbReference>
<accession>A0A502CWD1</accession>
<keyword evidence="8 11" id="KW-1133">Transmembrane helix</keyword>
<dbReference type="GO" id="GO:0000155">
    <property type="term" value="F:phosphorelay sensor kinase activity"/>
    <property type="evidence" value="ECO:0007669"/>
    <property type="project" value="InterPro"/>
</dbReference>
<dbReference type="SUPFAM" id="SSF47384">
    <property type="entry name" value="Homodimeric domain of signal transducing histidine kinase"/>
    <property type="match status" value="1"/>
</dbReference>
<dbReference type="CDD" id="cd06225">
    <property type="entry name" value="HAMP"/>
    <property type="match status" value="1"/>
</dbReference>
<feature type="region of interest" description="Disordered" evidence="10">
    <location>
        <begin position="1"/>
        <end position="37"/>
    </location>
</feature>
<evidence type="ECO:0000256" key="11">
    <source>
        <dbReference type="SAM" id="Phobius"/>
    </source>
</evidence>
<evidence type="ECO:0000259" key="13">
    <source>
        <dbReference type="PROSITE" id="PS50885"/>
    </source>
</evidence>
<dbReference type="InterPro" id="IPR036097">
    <property type="entry name" value="HisK_dim/P_sf"/>
</dbReference>
<evidence type="ECO:0000256" key="6">
    <source>
        <dbReference type="ARBA" id="ARBA00022692"/>
    </source>
</evidence>
<dbReference type="PANTHER" id="PTHR43711">
    <property type="entry name" value="TWO-COMPONENT HISTIDINE KINASE"/>
    <property type="match status" value="1"/>
</dbReference>
<feature type="transmembrane region" description="Helical" evidence="11">
    <location>
        <begin position="98"/>
        <end position="120"/>
    </location>
</feature>
<feature type="compositionally biased region" description="Polar residues" evidence="10">
    <location>
        <begin position="18"/>
        <end position="30"/>
    </location>
</feature>
<keyword evidence="4" id="KW-0597">Phosphoprotein</keyword>
<dbReference type="Pfam" id="PF00512">
    <property type="entry name" value="HisKA"/>
    <property type="match status" value="1"/>
</dbReference>
<evidence type="ECO:0000256" key="3">
    <source>
        <dbReference type="ARBA" id="ARBA00012438"/>
    </source>
</evidence>
<dbReference type="PROSITE" id="PS50885">
    <property type="entry name" value="HAMP"/>
    <property type="match status" value="1"/>
</dbReference>
<keyword evidence="7 14" id="KW-0418">Kinase</keyword>
<dbReference type="Gene3D" id="3.30.565.10">
    <property type="entry name" value="Histidine kinase-like ATPase, C-terminal domain"/>
    <property type="match status" value="1"/>
</dbReference>
<dbReference type="SMART" id="SM00304">
    <property type="entry name" value="HAMP"/>
    <property type="match status" value="1"/>
</dbReference>
<gene>
    <name evidence="14" type="ORF">EAH86_08565</name>
</gene>
<dbReference type="SUPFAM" id="SSF55874">
    <property type="entry name" value="ATPase domain of HSP90 chaperone/DNA topoisomerase II/histidine kinase"/>
    <property type="match status" value="1"/>
</dbReference>
<evidence type="ECO:0000256" key="7">
    <source>
        <dbReference type="ARBA" id="ARBA00022777"/>
    </source>
</evidence>
<keyword evidence="11" id="KW-0472">Membrane</keyword>
<dbReference type="InterPro" id="IPR003661">
    <property type="entry name" value="HisK_dim/P_dom"/>
</dbReference>
<feature type="transmembrane region" description="Helical" evidence="11">
    <location>
        <begin position="44"/>
        <end position="66"/>
    </location>
</feature>
<feature type="compositionally biased region" description="Pro residues" evidence="10">
    <location>
        <begin position="1"/>
        <end position="14"/>
    </location>
</feature>
<dbReference type="SMART" id="SM00387">
    <property type="entry name" value="HATPase_c"/>
    <property type="match status" value="1"/>
</dbReference>
<name>A0A502CWD1_9MICO</name>
<evidence type="ECO:0000256" key="10">
    <source>
        <dbReference type="SAM" id="MobiDB-lite"/>
    </source>
</evidence>
<evidence type="ECO:0000313" key="15">
    <source>
        <dbReference type="Proteomes" id="UP000317722"/>
    </source>
</evidence>
<keyword evidence="6 11" id="KW-0812">Transmembrane</keyword>
<dbReference type="InterPro" id="IPR003660">
    <property type="entry name" value="HAMP_dom"/>
</dbReference>
<comment type="subcellular location">
    <subcellularLocation>
        <location evidence="2">Cell membrane</location>
    </subcellularLocation>
</comment>
<protein>
    <recommendedName>
        <fullName evidence="3">histidine kinase</fullName>
        <ecNumber evidence="3">2.7.13.3</ecNumber>
    </recommendedName>
</protein>
<comment type="caution">
    <text evidence="14">The sequence shown here is derived from an EMBL/GenBank/DDBJ whole genome shotgun (WGS) entry which is preliminary data.</text>
</comment>
<evidence type="ECO:0000259" key="12">
    <source>
        <dbReference type="PROSITE" id="PS50109"/>
    </source>
</evidence>
<evidence type="ECO:0000313" key="14">
    <source>
        <dbReference type="EMBL" id="TPG16840.1"/>
    </source>
</evidence>
<reference evidence="14 15" key="1">
    <citation type="journal article" date="2019" name="Environ. Microbiol.">
        <title>Species interactions and distinct microbial communities in high Arctic permafrost affected cryosols are associated with the CH4 and CO2 gas fluxes.</title>
        <authorList>
            <person name="Altshuler I."/>
            <person name="Hamel J."/>
            <person name="Turney S."/>
            <person name="Magnuson E."/>
            <person name="Levesque R."/>
            <person name="Greer C."/>
            <person name="Whyte L.G."/>
        </authorList>
    </citation>
    <scope>NUCLEOTIDE SEQUENCE [LARGE SCALE GENOMIC DNA]</scope>
    <source>
        <strain evidence="14 15">S9.3A</strain>
    </source>
</reference>
<organism evidence="14 15">
    <name type="scientific">Pedococcus bigeumensis</name>
    <dbReference type="NCBI Taxonomy" id="433644"/>
    <lineage>
        <taxon>Bacteria</taxon>
        <taxon>Bacillati</taxon>
        <taxon>Actinomycetota</taxon>
        <taxon>Actinomycetes</taxon>
        <taxon>Micrococcales</taxon>
        <taxon>Intrasporangiaceae</taxon>
        <taxon>Pedococcus</taxon>
    </lineage>
</organism>
<dbReference type="Gene3D" id="6.10.340.10">
    <property type="match status" value="1"/>
</dbReference>
<keyword evidence="15" id="KW-1185">Reference proteome</keyword>
<evidence type="ECO:0000256" key="5">
    <source>
        <dbReference type="ARBA" id="ARBA00022679"/>
    </source>
</evidence>
<dbReference type="GO" id="GO:0005886">
    <property type="term" value="C:plasma membrane"/>
    <property type="evidence" value="ECO:0007669"/>
    <property type="project" value="UniProtKB-SubCell"/>
</dbReference>
<comment type="catalytic activity">
    <reaction evidence="1">
        <text>ATP + protein L-histidine = ADP + protein N-phospho-L-histidine.</text>
        <dbReference type="EC" id="2.7.13.3"/>
    </reaction>
</comment>
<dbReference type="InterPro" id="IPR003594">
    <property type="entry name" value="HATPase_dom"/>
</dbReference>
<dbReference type="OrthoDB" id="9786919at2"/>
<dbReference type="Gene3D" id="1.10.287.130">
    <property type="match status" value="1"/>
</dbReference>